<accession>A0ACA9P506</accession>
<name>A0ACA9P506_9GLOM</name>
<keyword evidence="2" id="KW-1185">Reference proteome</keyword>
<reference evidence="1" key="1">
    <citation type="submission" date="2021-06" db="EMBL/GenBank/DDBJ databases">
        <authorList>
            <person name="Kallberg Y."/>
            <person name="Tangrot J."/>
            <person name="Rosling A."/>
        </authorList>
    </citation>
    <scope>NUCLEOTIDE SEQUENCE</scope>
    <source>
        <strain evidence="1">IL203A</strain>
    </source>
</reference>
<sequence>MNLSVYGSLTTKASIAIMSFTVAVVGQLLDKQRKERIADASKRGQNKGPQPTIPELNDGYPPQYNDPPPKTAFNPSEYPPDKLNYNVAAAEQQGYYVRSPNIYQQQRDSINSDPVRDSSSAPLFHNYNSSRRESISSAAGQVYNERSTSPAFNPRQYSTPTPPPHIRQVNQPPYMQQSSQQLYQARSPRLHNVAGPQSSMSSPI</sequence>
<evidence type="ECO:0000313" key="2">
    <source>
        <dbReference type="Proteomes" id="UP000789702"/>
    </source>
</evidence>
<organism evidence="1 2">
    <name type="scientific">Dentiscutata heterogama</name>
    <dbReference type="NCBI Taxonomy" id="1316150"/>
    <lineage>
        <taxon>Eukaryota</taxon>
        <taxon>Fungi</taxon>
        <taxon>Fungi incertae sedis</taxon>
        <taxon>Mucoromycota</taxon>
        <taxon>Glomeromycotina</taxon>
        <taxon>Glomeromycetes</taxon>
        <taxon>Diversisporales</taxon>
        <taxon>Gigasporaceae</taxon>
        <taxon>Dentiscutata</taxon>
    </lineage>
</organism>
<proteinExistence type="predicted"/>
<comment type="caution">
    <text evidence="1">The sequence shown here is derived from an EMBL/GenBank/DDBJ whole genome shotgun (WGS) entry which is preliminary data.</text>
</comment>
<dbReference type="Proteomes" id="UP000789702">
    <property type="component" value="Unassembled WGS sequence"/>
</dbReference>
<gene>
    <name evidence="1" type="ORF">DHETER_LOCUS11253</name>
</gene>
<evidence type="ECO:0000313" key="1">
    <source>
        <dbReference type="EMBL" id="CAG8691037.1"/>
    </source>
</evidence>
<feature type="non-terminal residue" evidence="1">
    <location>
        <position position="204"/>
    </location>
</feature>
<dbReference type="EMBL" id="CAJVPU010024100">
    <property type="protein sequence ID" value="CAG8691037.1"/>
    <property type="molecule type" value="Genomic_DNA"/>
</dbReference>
<protein>
    <submittedName>
        <fullName evidence="1">14892_t:CDS:1</fullName>
    </submittedName>
</protein>